<organism evidence="1 2">
    <name type="scientific">Mycobacterium phage Duke13</name>
    <dbReference type="NCBI Taxonomy" id="2499038"/>
    <lineage>
        <taxon>Viruses</taxon>
        <taxon>Duplodnaviria</taxon>
        <taxon>Heunggongvirae</taxon>
        <taxon>Uroviricota</taxon>
        <taxon>Caudoviricetes</taxon>
        <taxon>Omegavirus</taxon>
        <taxon>Omegavirus baka</taxon>
    </lineage>
</organism>
<protein>
    <recommendedName>
        <fullName evidence="3">UDP-glucose dehydrogenase</fullName>
    </recommendedName>
</protein>
<name>A0A3S9UAP3_9CAUD</name>
<dbReference type="EMBL" id="MK279849">
    <property type="protein sequence ID" value="AZS07362.1"/>
    <property type="molecule type" value="Genomic_DNA"/>
</dbReference>
<sequence length="100" mass="11177">MSEVEDIAEIAIEIADEKGFPIVLLGGDPDDPMAEMLRMAGVQFLHARDLACTPRAVYITQEQRYDTYRFGIGSVVIDKFNTIPDQPGVTVHRKPELVDE</sequence>
<accession>A0A3S9UAP3</accession>
<dbReference type="Proteomes" id="UP000287876">
    <property type="component" value="Segment"/>
</dbReference>
<evidence type="ECO:0000313" key="1">
    <source>
        <dbReference type="EMBL" id="AZS07362.1"/>
    </source>
</evidence>
<reference evidence="1 2" key="1">
    <citation type="submission" date="2018-12" db="EMBL/GenBank/DDBJ databases">
        <authorList>
            <person name="Betsko A.J."/>
            <person name="Stoner T.H."/>
            <person name="Garlena R.A."/>
            <person name="Russell D.A."/>
            <person name="Pope W.H."/>
            <person name="Jacobs-Sera D."/>
            <person name="Hatfull G.F."/>
        </authorList>
    </citation>
    <scope>NUCLEOTIDE SEQUENCE [LARGE SCALE GENOMIC DNA]</scope>
</reference>
<evidence type="ECO:0008006" key="3">
    <source>
        <dbReference type="Google" id="ProtNLM"/>
    </source>
</evidence>
<proteinExistence type="predicted"/>
<evidence type="ECO:0000313" key="2">
    <source>
        <dbReference type="Proteomes" id="UP000287876"/>
    </source>
</evidence>
<gene>
    <name evidence="1" type="primary">18</name>
    <name evidence="1" type="ORF">PBI_DUKE13_18</name>
</gene>